<dbReference type="NCBIfam" id="TIGR02837">
    <property type="entry name" value="spore_II_R"/>
    <property type="match status" value="1"/>
</dbReference>
<dbReference type="EMBL" id="LT838272">
    <property type="protein sequence ID" value="SMB94403.1"/>
    <property type="molecule type" value="Genomic_DNA"/>
</dbReference>
<dbReference type="Pfam" id="PF09551">
    <property type="entry name" value="Spore_II_R"/>
    <property type="match status" value="1"/>
</dbReference>
<evidence type="ECO:0000313" key="1">
    <source>
        <dbReference type="EMBL" id="SMB94403.1"/>
    </source>
</evidence>
<proteinExistence type="predicted"/>
<protein>
    <submittedName>
        <fullName evidence="1">Stage II sporulation protein R</fullName>
    </submittedName>
</protein>
<dbReference type="Proteomes" id="UP000192569">
    <property type="component" value="Chromosome I"/>
</dbReference>
<gene>
    <name evidence="1" type="ORF">SAMN00808754_1025</name>
</gene>
<name>A0A1W1VM85_9FIRM</name>
<reference evidence="1 2" key="1">
    <citation type="submission" date="2017-04" db="EMBL/GenBank/DDBJ databases">
        <authorList>
            <person name="Afonso C.L."/>
            <person name="Miller P.J."/>
            <person name="Scott M.A."/>
            <person name="Spackman E."/>
            <person name="Goraichik I."/>
            <person name="Dimitrov K.M."/>
            <person name="Suarez D.L."/>
            <person name="Swayne D.E."/>
        </authorList>
    </citation>
    <scope>NUCLEOTIDE SEQUENCE [LARGE SCALE GENOMIC DNA]</scope>
    <source>
        <strain evidence="1 2">ToBE</strain>
    </source>
</reference>
<keyword evidence="2" id="KW-1185">Reference proteome</keyword>
<organism evidence="1 2">
    <name type="scientific">Thermanaeromonas toyohensis ToBE</name>
    <dbReference type="NCBI Taxonomy" id="698762"/>
    <lineage>
        <taxon>Bacteria</taxon>
        <taxon>Bacillati</taxon>
        <taxon>Bacillota</taxon>
        <taxon>Clostridia</taxon>
        <taxon>Neomoorellales</taxon>
        <taxon>Neomoorellaceae</taxon>
        <taxon>Thermanaeromonas</taxon>
    </lineage>
</organism>
<dbReference type="AlphaFoldDB" id="A0A1W1VM85"/>
<dbReference type="STRING" id="698762.SAMN00808754_1025"/>
<sequence length="209" mass="24004">MKAPRGRLLLWSIVFIILATLTAAIFLNRNMPLSFRTTRPNTLIRLHVIANSDTLKDQELKLKVRDAIIQEARKRLVEVQEVEEARRWLAGNLASLAKVAEAQIKKEGYPYSVRVQLGDFNFPTRSYGRWVLPAGEYEALRLIIGEGKGENWWCILFPPLCLVDVAEGRLSHEVMAWPEDSLPNTPVELRFKILEVLRASTQRLASLWW</sequence>
<dbReference type="InterPro" id="IPR014202">
    <property type="entry name" value="Spore_II_R"/>
</dbReference>
<accession>A0A1W1VM85</accession>
<evidence type="ECO:0000313" key="2">
    <source>
        <dbReference type="Proteomes" id="UP000192569"/>
    </source>
</evidence>